<feature type="region of interest" description="Disordered" evidence="1">
    <location>
        <begin position="220"/>
        <end position="266"/>
    </location>
</feature>
<name>A0A8E2AU54_9APHY</name>
<organism evidence="2 3">
    <name type="scientific">Obba rivulosa</name>
    <dbReference type="NCBI Taxonomy" id="1052685"/>
    <lineage>
        <taxon>Eukaryota</taxon>
        <taxon>Fungi</taxon>
        <taxon>Dikarya</taxon>
        <taxon>Basidiomycota</taxon>
        <taxon>Agaricomycotina</taxon>
        <taxon>Agaricomycetes</taxon>
        <taxon>Polyporales</taxon>
        <taxon>Gelatoporiaceae</taxon>
        <taxon>Obba</taxon>
    </lineage>
</organism>
<dbReference type="Pfam" id="PF12855">
    <property type="entry name" value="Ecl1"/>
    <property type="match status" value="1"/>
</dbReference>
<dbReference type="OrthoDB" id="2210012at2759"/>
<proteinExistence type="predicted"/>
<dbReference type="Proteomes" id="UP000250043">
    <property type="component" value="Unassembled WGS sequence"/>
</dbReference>
<protein>
    <submittedName>
        <fullName evidence="2">Uncharacterized protein</fullName>
    </submittedName>
</protein>
<dbReference type="EMBL" id="KV722393">
    <property type="protein sequence ID" value="OCH91021.1"/>
    <property type="molecule type" value="Genomic_DNA"/>
</dbReference>
<reference evidence="2 3" key="1">
    <citation type="submission" date="2016-07" db="EMBL/GenBank/DDBJ databases">
        <title>Draft genome of the white-rot fungus Obba rivulosa 3A-2.</title>
        <authorList>
            <consortium name="DOE Joint Genome Institute"/>
            <person name="Miettinen O."/>
            <person name="Riley R."/>
            <person name="Acob R."/>
            <person name="Barry K."/>
            <person name="Cullen D."/>
            <person name="De Vries R."/>
            <person name="Hainaut M."/>
            <person name="Hatakka A."/>
            <person name="Henrissat B."/>
            <person name="Hilden K."/>
            <person name="Kuo R."/>
            <person name="Labutti K."/>
            <person name="Lipzen A."/>
            <person name="Makela M.R."/>
            <person name="Sandor L."/>
            <person name="Spatafora J.W."/>
            <person name="Grigoriev I.V."/>
            <person name="Hibbett D.S."/>
        </authorList>
    </citation>
    <scope>NUCLEOTIDE SEQUENCE [LARGE SCALE GENOMIC DNA]</scope>
    <source>
        <strain evidence="2 3">3A-2</strain>
    </source>
</reference>
<evidence type="ECO:0000313" key="2">
    <source>
        <dbReference type="EMBL" id="OCH91021.1"/>
    </source>
</evidence>
<gene>
    <name evidence="2" type="ORF">OBBRIDRAFT_792728</name>
</gene>
<dbReference type="AlphaFoldDB" id="A0A8E2AU54"/>
<sequence>MDAVDVNWCLVCDRHIDRASNGAYCSRECLAHDKNKPSTSASPLRPVDIYPPVESISELDELDDDGDSVDYIESRYDHAPTYSVAHWIGRGDAGIRAWALDVVPGAPSKPSKGSTAALKPPKLLRAQRPISPSLYMCTTSPALSETSLPTLTSQQSLPCLSMDHSHADADRTSIPTAPSSVSLATPASEAGSAFLPPPTARPHKTSFMSHLATQFKSWAASNSHSDYPPRTTRPTAPSVTQSTESARFPAPLTTRQRRSHSPIRILPLNADYTGMKGASSTYMDEKEGAPLDMLSVRDVYVSPRGRSDSRAAS</sequence>
<feature type="region of interest" description="Disordered" evidence="1">
    <location>
        <begin position="164"/>
        <end position="205"/>
    </location>
</feature>
<feature type="compositionally biased region" description="Polar residues" evidence="1">
    <location>
        <begin position="232"/>
        <end position="245"/>
    </location>
</feature>
<accession>A0A8E2AU54</accession>
<dbReference type="InterPro" id="IPR024368">
    <property type="entry name" value="Ecl1/2/3"/>
</dbReference>
<evidence type="ECO:0000313" key="3">
    <source>
        <dbReference type="Proteomes" id="UP000250043"/>
    </source>
</evidence>
<evidence type="ECO:0000256" key="1">
    <source>
        <dbReference type="SAM" id="MobiDB-lite"/>
    </source>
</evidence>
<keyword evidence="3" id="KW-1185">Reference proteome</keyword>
<feature type="compositionally biased region" description="Polar residues" evidence="1">
    <location>
        <begin position="173"/>
        <end position="185"/>
    </location>
</feature>